<dbReference type="RefSeq" id="WP_190969916.1">
    <property type="nucleotide sequence ID" value="NZ_JACJTB010000039.1"/>
</dbReference>
<evidence type="ECO:0000313" key="3">
    <source>
        <dbReference type="Proteomes" id="UP000603457"/>
    </source>
</evidence>
<name>A0ABR8G254_9NOSO</name>
<organism evidence="2 3">
    <name type="scientific">Nostoc spongiaeforme FACHB-130</name>
    <dbReference type="NCBI Taxonomy" id="1357510"/>
    <lineage>
        <taxon>Bacteria</taxon>
        <taxon>Bacillati</taxon>
        <taxon>Cyanobacteriota</taxon>
        <taxon>Cyanophyceae</taxon>
        <taxon>Nostocales</taxon>
        <taxon>Nostocaceae</taxon>
        <taxon>Nostoc</taxon>
    </lineage>
</organism>
<proteinExistence type="predicted"/>
<dbReference type="EMBL" id="JACJTB010000039">
    <property type="protein sequence ID" value="MBD2597239.1"/>
    <property type="molecule type" value="Genomic_DNA"/>
</dbReference>
<keyword evidence="3" id="KW-1185">Reference proteome</keyword>
<feature type="compositionally biased region" description="Basic residues" evidence="1">
    <location>
        <begin position="42"/>
        <end position="52"/>
    </location>
</feature>
<feature type="region of interest" description="Disordered" evidence="1">
    <location>
        <begin position="28"/>
        <end position="98"/>
    </location>
</feature>
<accession>A0ABR8G254</accession>
<dbReference type="Proteomes" id="UP000603457">
    <property type="component" value="Unassembled WGS sequence"/>
</dbReference>
<evidence type="ECO:0000256" key="1">
    <source>
        <dbReference type="SAM" id="MobiDB-lite"/>
    </source>
</evidence>
<feature type="compositionally biased region" description="Basic and acidic residues" evidence="1">
    <location>
        <begin position="28"/>
        <end position="39"/>
    </location>
</feature>
<reference evidence="2 3" key="1">
    <citation type="journal article" date="2020" name="ISME J.">
        <title>Comparative genomics reveals insights into cyanobacterial evolution and habitat adaptation.</title>
        <authorList>
            <person name="Chen M.Y."/>
            <person name="Teng W.K."/>
            <person name="Zhao L."/>
            <person name="Hu C.X."/>
            <person name="Zhou Y.K."/>
            <person name="Han B.P."/>
            <person name="Song L.R."/>
            <person name="Shu W.S."/>
        </authorList>
    </citation>
    <scope>NUCLEOTIDE SEQUENCE [LARGE SCALE GENOMIC DNA]</scope>
    <source>
        <strain evidence="2 3">FACHB-130</strain>
    </source>
</reference>
<feature type="compositionally biased region" description="Basic and acidic residues" evidence="1">
    <location>
        <begin position="53"/>
        <end position="98"/>
    </location>
</feature>
<protein>
    <submittedName>
        <fullName evidence="2">Uncharacterized protein</fullName>
    </submittedName>
</protein>
<comment type="caution">
    <text evidence="2">The sequence shown here is derived from an EMBL/GenBank/DDBJ whole genome shotgun (WGS) entry which is preliminary data.</text>
</comment>
<sequence length="119" mass="13892">MRSPLLKPANFNLHNETCKRSPLILHFEHETSPSEHETSSQKVRRSPSQHHHCTCEHKTSSKKVERSPSEHETSSKKVERSPSQHHHCTCEQETSSKKVERSLIFVIIMPRKSLYEERV</sequence>
<gene>
    <name evidence="2" type="ORF">H6G74_23360</name>
</gene>
<evidence type="ECO:0000313" key="2">
    <source>
        <dbReference type="EMBL" id="MBD2597239.1"/>
    </source>
</evidence>